<name>A0A917ZTU4_9ACTN</name>
<dbReference type="Proteomes" id="UP000641932">
    <property type="component" value="Unassembled WGS sequence"/>
</dbReference>
<comment type="caution">
    <text evidence="2">The sequence shown here is derived from an EMBL/GenBank/DDBJ whole genome shotgun (WGS) entry which is preliminary data.</text>
</comment>
<evidence type="ECO:0000256" key="1">
    <source>
        <dbReference type="SAM" id="SignalP"/>
    </source>
</evidence>
<organism evidence="2 3">
    <name type="scientific">Wenjunlia tyrosinilytica</name>
    <dbReference type="NCBI Taxonomy" id="1544741"/>
    <lineage>
        <taxon>Bacteria</taxon>
        <taxon>Bacillati</taxon>
        <taxon>Actinomycetota</taxon>
        <taxon>Actinomycetes</taxon>
        <taxon>Kitasatosporales</taxon>
        <taxon>Streptomycetaceae</taxon>
        <taxon>Wenjunlia</taxon>
    </lineage>
</organism>
<keyword evidence="3" id="KW-1185">Reference proteome</keyword>
<dbReference type="InterPro" id="IPR008928">
    <property type="entry name" value="6-hairpin_glycosidase_sf"/>
</dbReference>
<dbReference type="GO" id="GO:0005975">
    <property type="term" value="P:carbohydrate metabolic process"/>
    <property type="evidence" value="ECO:0007669"/>
    <property type="project" value="InterPro"/>
</dbReference>
<dbReference type="RefSeq" id="WP_189133116.1">
    <property type="nucleotide sequence ID" value="NZ_BMMS01000017.1"/>
</dbReference>
<dbReference type="Gene3D" id="1.50.10.20">
    <property type="match status" value="1"/>
</dbReference>
<evidence type="ECO:0000313" key="3">
    <source>
        <dbReference type="Proteomes" id="UP000641932"/>
    </source>
</evidence>
<evidence type="ECO:0008006" key="4">
    <source>
        <dbReference type="Google" id="ProtNLM"/>
    </source>
</evidence>
<accession>A0A917ZTU4</accession>
<feature type="signal peptide" evidence="1">
    <location>
        <begin position="1"/>
        <end position="32"/>
    </location>
</feature>
<dbReference type="PROSITE" id="PS51318">
    <property type="entry name" value="TAT"/>
    <property type="match status" value="1"/>
</dbReference>
<dbReference type="SUPFAM" id="SSF48208">
    <property type="entry name" value="Six-hairpin glycosidases"/>
    <property type="match status" value="1"/>
</dbReference>
<keyword evidence="1" id="KW-0732">Signal</keyword>
<dbReference type="EMBL" id="BMMS01000017">
    <property type="protein sequence ID" value="GGO91672.1"/>
    <property type="molecule type" value="Genomic_DNA"/>
</dbReference>
<sequence length="420" mass="44873">MRTSRLSRTATMATAVALGAALALGTAGTAQAGCYGSAISPTTAASLDKAYTFLDQAMDVHGSGSTLRLPQSYTGGYFTSINFVSSFTYDDALTIMAYLERGNGNDISRARTLGDTLLYAQEHDPIGDGRLRSSYQPDPFITADGTPYIGSASSYSGNMAWAGLAFAHLYADTGVRKYLTAALTCANWIQSHSYDTRGVPGYTGGRDADNNPLTFKATEHNIDIGAFFHVLATLSGNSTWETRSRTAFDFVHSMWDPTGHKFWTGTNTDGVTTNYNPVPEDVQTWAFLATKDDTYQASIDWVRNNLSATDNGFSGVSFSNASTAKVWFEGSAHLLAAYYARNATGDASRASTLLSSLQAAQAGAPNTDGNAIVAASSDGLDTGYGDTYYASRHTGATAWYALAAEQADPFVLDPDETQWR</sequence>
<evidence type="ECO:0000313" key="2">
    <source>
        <dbReference type="EMBL" id="GGO91672.1"/>
    </source>
</evidence>
<protein>
    <recommendedName>
        <fullName evidence="4">Glycosyl hydrolase</fullName>
    </recommendedName>
</protein>
<dbReference type="InterPro" id="IPR006311">
    <property type="entry name" value="TAT_signal"/>
</dbReference>
<reference evidence="2" key="2">
    <citation type="submission" date="2020-09" db="EMBL/GenBank/DDBJ databases">
        <authorList>
            <person name="Sun Q."/>
            <person name="Zhou Y."/>
        </authorList>
    </citation>
    <scope>NUCLEOTIDE SEQUENCE</scope>
    <source>
        <strain evidence="2">CGMCC 4.7201</strain>
    </source>
</reference>
<feature type="chain" id="PRO_5037541718" description="Glycosyl hydrolase" evidence="1">
    <location>
        <begin position="33"/>
        <end position="420"/>
    </location>
</feature>
<proteinExistence type="predicted"/>
<reference evidence="2" key="1">
    <citation type="journal article" date="2014" name="Int. J. Syst. Evol. Microbiol.">
        <title>Complete genome sequence of Corynebacterium casei LMG S-19264T (=DSM 44701T), isolated from a smear-ripened cheese.</title>
        <authorList>
            <consortium name="US DOE Joint Genome Institute (JGI-PGF)"/>
            <person name="Walter F."/>
            <person name="Albersmeier A."/>
            <person name="Kalinowski J."/>
            <person name="Ruckert C."/>
        </authorList>
    </citation>
    <scope>NUCLEOTIDE SEQUENCE</scope>
    <source>
        <strain evidence="2">CGMCC 4.7201</strain>
    </source>
</reference>
<dbReference type="AlphaFoldDB" id="A0A917ZTU4"/>
<gene>
    <name evidence="2" type="ORF">GCM10012280_40090</name>
</gene>